<dbReference type="InterPro" id="IPR038737">
    <property type="entry name" value="SF3b_su1-like"/>
</dbReference>
<dbReference type="AlphaFoldDB" id="A0A0C3EBM8"/>
<reference evidence="3" key="2">
    <citation type="submission" date="2015-01" db="EMBL/GenBank/DDBJ databases">
        <title>Evolutionary Origins and Diversification of the Mycorrhizal Mutualists.</title>
        <authorList>
            <consortium name="DOE Joint Genome Institute"/>
            <consortium name="Mycorrhizal Genomics Consortium"/>
            <person name="Kohler A."/>
            <person name="Kuo A."/>
            <person name="Nagy L.G."/>
            <person name="Floudas D."/>
            <person name="Copeland A."/>
            <person name="Barry K.W."/>
            <person name="Cichocki N."/>
            <person name="Veneault-Fourrey C."/>
            <person name="LaButti K."/>
            <person name="Lindquist E.A."/>
            <person name="Lipzen A."/>
            <person name="Lundell T."/>
            <person name="Morin E."/>
            <person name="Murat C."/>
            <person name="Riley R."/>
            <person name="Ohm R."/>
            <person name="Sun H."/>
            <person name="Tunlid A."/>
            <person name="Henrissat B."/>
            <person name="Grigoriev I.V."/>
            <person name="Hibbett D.S."/>
            <person name="Martin F."/>
        </authorList>
    </citation>
    <scope>NUCLEOTIDE SEQUENCE [LARGE SCALE GENOMIC DNA]</scope>
    <source>
        <strain evidence="3">Foug A</strain>
    </source>
</reference>
<evidence type="ECO:0000313" key="3">
    <source>
        <dbReference type="Proteomes" id="UP000053989"/>
    </source>
</evidence>
<proteinExistence type="predicted"/>
<keyword evidence="3" id="KW-1185">Reference proteome</keyword>
<dbReference type="GO" id="GO:0000245">
    <property type="term" value="P:spliceosomal complex assembly"/>
    <property type="evidence" value="ECO:0007669"/>
    <property type="project" value="InterPro"/>
</dbReference>
<evidence type="ECO:0000313" key="2">
    <source>
        <dbReference type="EMBL" id="KIM65729.1"/>
    </source>
</evidence>
<dbReference type="STRING" id="1036808.A0A0C3EBM8"/>
<organism evidence="2 3">
    <name type="scientific">Scleroderma citrinum Foug A</name>
    <dbReference type="NCBI Taxonomy" id="1036808"/>
    <lineage>
        <taxon>Eukaryota</taxon>
        <taxon>Fungi</taxon>
        <taxon>Dikarya</taxon>
        <taxon>Basidiomycota</taxon>
        <taxon>Agaricomycotina</taxon>
        <taxon>Agaricomycetes</taxon>
        <taxon>Agaricomycetidae</taxon>
        <taxon>Boletales</taxon>
        <taxon>Sclerodermatineae</taxon>
        <taxon>Sclerodermataceae</taxon>
        <taxon>Scleroderma</taxon>
    </lineage>
</organism>
<reference evidence="2 3" key="1">
    <citation type="submission" date="2014-04" db="EMBL/GenBank/DDBJ databases">
        <authorList>
            <consortium name="DOE Joint Genome Institute"/>
            <person name="Kuo A."/>
            <person name="Kohler A."/>
            <person name="Nagy L.G."/>
            <person name="Floudas D."/>
            <person name="Copeland A."/>
            <person name="Barry K.W."/>
            <person name="Cichocki N."/>
            <person name="Veneault-Fourrey C."/>
            <person name="LaButti K."/>
            <person name="Lindquist E.A."/>
            <person name="Lipzen A."/>
            <person name="Lundell T."/>
            <person name="Morin E."/>
            <person name="Murat C."/>
            <person name="Sun H."/>
            <person name="Tunlid A."/>
            <person name="Henrissat B."/>
            <person name="Grigoriev I.V."/>
            <person name="Hibbett D.S."/>
            <person name="Martin F."/>
            <person name="Nordberg H.P."/>
            <person name="Cantor M.N."/>
            <person name="Hua S.X."/>
        </authorList>
    </citation>
    <scope>NUCLEOTIDE SEQUENCE [LARGE SCALE GENOMIC DNA]</scope>
    <source>
        <strain evidence="2 3">Foug A</strain>
    </source>
</reference>
<dbReference type="OrthoDB" id="438939at2759"/>
<feature type="compositionally biased region" description="Basic and acidic residues" evidence="1">
    <location>
        <begin position="157"/>
        <end position="177"/>
    </location>
</feature>
<sequence length="204" mass="23405">MSTAAKILPLLMERTLEDQEWHLLVKVIDRVLYRLNDLVRLYVHKILAVIEHFLINEDYYAHMEGHDIISNLAKAAGLAHMISTMHPDLRSMLVTPWLAPSLLSPLRSVSPHFSPSLRLSVSSKSLGKPTTPVFVSNRSQSDGLYCASPLVQPCQHHQPDNDDGPTHRQHQHDDNKDGSMMMVPRRRRRYNCYHTPTTATAWRW</sequence>
<dbReference type="HOGENOM" id="CLU_1343954_0_0_1"/>
<gene>
    <name evidence="2" type="ORF">SCLCIDRAFT_22606</name>
</gene>
<protein>
    <submittedName>
        <fullName evidence="2">Uncharacterized protein</fullName>
    </submittedName>
</protein>
<accession>A0A0C3EBM8</accession>
<dbReference type="PANTHER" id="PTHR12097">
    <property type="entry name" value="SPLICING FACTOR 3B, SUBUNIT 1-RELATED"/>
    <property type="match status" value="1"/>
</dbReference>
<dbReference type="Proteomes" id="UP000053989">
    <property type="component" value="Unassembled WGS sequence"/>
</dbReference>
<feature type="region of interest" description="Disordered" evidence="1">
    <location>
        <begin position="151"/>
        <end position="184"/>
    </location>
</feature>
<evidence type="ECO:0000256" key="1">
    <source>
        <dbReference type="SAM" id="MobiDB-lite"/>
    </source>
</evidence>
<dbReference type="GO" id="GO:0003729">
    <property type="term" value="F:mRNA binding"/>
    <property type="evidence" value="ECO:0007669"/>
    <property type="project" value="InterPro"/>
</dbReference>
<dbReference type="EMBL" id="KN822021">
    <property type="protein sequence ID" value="KIM65729.1"/>
    <property type="molecule type" value="Genomic_DNA"/>
</dbReference>
<dbReference type="InParanoid" id="A0A0C3EBM8"/>
<name>A0A0C3EBM8_9AGAM</name>